<sequence>MDDETSVVRIEPWSDEDFALLQAANTPELMAHLGGPETDEKLAERHKRYVSMSSGLPGAGRMYRVVLTDGGEPVGSVGFWESTWQGEQVYETGWTVLPGFQGRGIATAATLAVVEAARAAGRHRYLHAFPSVENTASNGVCRKAGFSLVGECDFEYPPGNPIRGNSWRLDLLGQSTSGA</sequence>
<dbReference type="PROSITE" id="PS51186">
    <property type="entry name" value="GNAT"/>
    <property type="match status" value="1"/>
</dbReference>
<dbReference type="SUPFAM" id="SSF55729">
    <property type="entry name" value="Acyl-CoA N-acyltransferases (Nat)"/>
    <property type="match status" value="1"/>
</dbReference>
<feature type="domain" description="N-acetyltransferase" evidence="4">
    <location>
        <begin position="8"/>
        <end position="172"/>
    </location>
</feature>
<keyword evidence="1" id="KW-0808">Transferase</keyword>
<dbReference type="EMBL" id="CP071872">
    <property type="protein sequence ID" value="UNM16313.1"/>
    <property type="molecule type" value="Genomic_DNA"/>
</dbReference>
<dbReference type="PANTHER" id="PTHR43792">
    <property type="entry name" value="GNAT FAMILY, PUTATIVE (AFU_ORTHOLOGUE AFUA_3G00765)-RELATED-RELATED"/>
    <property type="match status" value="1"/>
</dbReference>
<evidence type="ECO:0000256" key="2">
    <source>
        <dbReference type="ARBA" id="ARBA00023315"/>
    </source>
</evidence>
<dbReference type="InterPro" id="IPR016181">
    <property type="entry name" value="Acyl_CoA_acyltransferase"/>
</dbReference>
<dbReference type="Proteomes" id="UP000828924">
    <property type="component" value="Chromosome"/>
</dbReference>
<evidence type="ECO:0000313" key="6">
    <source>
        <dbReference type="Proteomes" id="UP000828924"/>
    </source>
</evidence>
<evidence type="ECO:0000259" key="4">
    <source>
        <dbReference type="PROSITE" id="PS51186"/>
    </source>
</evidence>
<accession>A0ABY3X2S2</accession>
<evidence type="ECO:0000256" key="1">
    <source>
        <dbReference type="ARBA" id="ARBA00022679"/>
    </source>
</evidence>
<dbReference type="CDD" id="cd04301">
    <property type="entry name" value="NAT_SF"/>
    <property type="match status" value="1"/>
</dbReference>
<comment type="similarity">
    <text evidence="3">Belongs to the acetyltransferase family. RimJ subfamily.</text>
</comment>
<evidence type="ECO:0000256" key="3">
    <source>
        <dbReference type="ARBA" id="ARBA00038502"/>
    </source>
</evidence>
<organism evidence="5 6">
    <name type="scientific">Streptomyces formicae</name>
    <dbReference type="NCBI Taxonomy" id="1616117"/>
    <lineage>
        <taxon>Bacteria</taxon>
        <taxon>Bacillati</taxon>
        <taxon>Actinomycetota</taxon>
        <taxon>Actinomycetes</taxon>
        <taxon>Kitasatosporales</taxon>
        <taxon>Streptomycetaceae</taxon>
        <taxon>Streptomyces</taxon>
    </lineage>
</organism>
<dbReference type="PANTHER" id="PTHR43792:SF8">
    <property type="entry name" value="[RIBOSOMAL PROTEIN US5]-ALANINE N-ACETYLTRANSFERASE"/>
    <property type="match status" value="1"/>
</dbReference>
<dbReference type="RefSeq" id="WP_242338847.1">
    <property type="nucleotide sequence ID" value="NZ_CP071872.1"/>
</dbReference>
<evidence type="ECO:0000313" key="5">
    <source>
        <dbReference type="EMBL" id="UNM16313.1"/>
    </source>
</evidence>
<dbReference type="Pfam" id="PF13302">
    <property type="entry name" value="Acetyltransf_3"/>
    <property type="match status" value="1"/>
</dbReference>
<name>A0ABY3X2S2_9ACTN</name>
<gene>
    <name evidence="5" type="ORF">J4032_03090</name>
</gene>
<dbReference type="Gene3D" id="3.40.630.30">
    <property type="match status" value="1"/>
</dbReference>
<reference evidence="5 6" key="1">
    <citation type="submission" date="2021-03" db="EMBL/GenBank/DDBJ databases">
        <title>Complete genome of Streptomyces formicae strain 1H-GS9 (DSM 100524).</title>
        <authorList>
            <person name="Atanasov K.E."/>
            <person name="Altabella T."/>
            <person name="Ferrer A."/>
        </authorList>
    </citation>
    <scope>NUCLEOTIDE SEQUENCE [LARGE SCALE GENOMIC DNA]</scope>
    <source>
        <strain evidence="5 6">1H-GS9</strain>
    </source>
</reference>
<proteinExistence type="inferred from homology"/>
<dbReference type="InterPro" id="IPR000182">
    <property type="entry name" value="GNAT_dom"/>
</dbReference>
<protein>
    <submittedName>
        <fullName evidence="5">GNAT family N-acetyltransferase</fullName>
    </submittedName>
</protein>
<keyword evidence="2" id="KW-0012">Acyltransferase</keyword>
<keyword evidence="6" id="KW-1185">Reference proteome</keyword>
<dbReference type="InterPro" id="IPR051531">
    <property type="entry name" value="N-acetyltransferase"/>
</dbReference>